<dbReference type="Gene3D" id="3.40.50.150">
    <property type="entry name" value="Vaccinia Virus protein VP39"/>
    <property type="match status" value="1"/>
</dbReference>
<dbReference type="InterPro" id="IPR006342">
    <property type="entry name" value="FkbM_mtfrase"/>
</dbReference>
<evidence type="ECO:0000313" key="3">
    <source>
        <dbReference type="Proteomes" id="UP000256424"/>
    </source>
</evidence>
<dbReference type="PANTHER" id="PTHR34203:SF15">
    <property type="entry name" value="SLL1173 PROTEIN"/>
    <property type="match status" value="1"/>
</dbReference>
<protein>
    <recommendedName>
        <fullName evidence="1">Methyltransferase FkbM domain-containing protein</fullName>
    </recommendedName>
</protein>
<evidence type="ECO:0000313" key="2">
    <source>
        <dbReference type="EMBL" id="RDU73712.1"/>
    </source>
</evidence>
<reference evidence="2 3" key="1">
    <citation type="submission" date="2018-04" db="EMBL/GenBank/DDBJ databases">
        <title>Novel Campyloabacter and Helicobacter Species and Strains.</title>
        <authorList>
            <person name="Mannion A.J."/>
            <person name="Shen Z."/>
            <person name="Fox J.G."/>
        </authorList>
    </citation>
    <scope>NUCLEOTIDE SEQUENCE [LARGE SCALE GENOMIC DNA]</scope>
    <source>
        <strain evidence="2 3">MIT 97-5075</strain>
    </source>
</reference>
<dbReference type="InterPro" id="IPR052514">
    <property type="entry name" value="SAM-dependent_MTase"/>
</dbReference>
<feature type="domain" description="Methyltransferase FkbM" evidence="1">
    <location>
        <begin position="117"/>
        <end position="263"/>
    </location>
</feature>
<accession>A0A3D8J8F3</accession>
<comment type="caution">
    <text evidence="2">The sequence shown here is derived from an EMBL/GenBank/DDBJ whole genome shotgun (WGS) entry which is preliminary data.</text>
</comment>
<dbReference type="Pfam" id="PF05050">
    <property type="entry name" value="Methyltransf_21"/>
    <property type="match status" value="1"/>
</dbReference>
<dbReference type="PANTHER" id="PTHR34203">
    <property type="entry name" value="METHYLTRANSFERASE, FKBM FAMILY PROTEIN"/>
    <property type="match status" value="1"/>
</dbReference>
<name>A0A3D8J8F3_9HELI</name>
<dbReference type="Proteomes" id="UP000256424">
    <property type="component" value="Unassembled WGS sequence"/>
</dbReference>
<keyword evidence="3" id="KW-1185">Reference proteome</keyword>
<evidence type="ECO:0000259" key="1">
    <source>
        <dbReference type="Pfam" id="PF05050"/>
    </source>
</evidence>
<proteinExistence type="predicted"/>
<dbReference type="InterPro" id="IPR029063">
    <property type="entry name" value="SAM-dependent_MTases_sf"/>
</dbReference>
<sequence>MQKINKTLEFLSDEYSKMILLSSLLKRHSSFQGLYFIHFYEHIWKYYYLLASCVDTTKTLTSDSGTLYYIDLSHSKICNLGTYKFYYSLYGVFVNCILEQYAYRHLIYAEEGDFVIDGGACYGDTALYFAQKVGQSGKVFSFEFNPRNLKVLHQNLALNPDIANITLFENALYSNSETKVYHTGSGGGSRVSMDSQPNQDYALTASIDDLVNTGKIERVDFIKMDIEGSELEALKGAEKTLKKYHPKIAICLYHSDTDYYEIPLYLKTILPHYEFYCDHFSLGICETVLFGRAIDS</sequence>
<gene>
    <name evidence="2" type="ORF">CQA66_00570</name>
</gene>
<dbReference type="AlphaFoldDB" id="A0A3D8J8F3"/>
<dbReference type="SUPFAM" id="SSF53335">
    <property type="entry name" value="S-adenosyl-L-methionine-dependent methyltransferases"/>
    <property type="match status" value="1"/>
</dbReference>
<dbReference type="EMBL" id="NXLW01000001">
    <property type="protein sequence ID" value="RDU73712.1"/>
    <property type="molecule type" value="Genomic_DNA"/>
</dbReference>
<organism evidence="2 3">
    <name type="scientific">Helicobacter aurati</name>
    <dbReference type="NCBI Taxonomy" id="137778"/>
    <lineage>
        <taxon>Bacteria</taxon>
        <taxon>Pseudomonadati</taxon>
        <taxon>Campylobacterota</taxon>
        <taxon>Epsilonproteobacteria</taxon>
        <taxon>Campylobacterales</taxon>
        <taxon>Helicobacteraceae</taxon>
        <taxon>Helicobacter</taxon>
    </lineage>
</organism>
<dbReference type="NCBIfam" id="TIGR01444">
    <property type="entry name" value="fkbM_fam"/>
    <property type="match status" value="1"/>
</dbReference>